<name>A0A979G9H3_CHIPD</name>
<evidence type="ECO:0000313" key="1">
    <source>
        <dbReference type="EMBL" id="ACU63147.1"/>
    </source>
</evidence>
<reference evidence="1 2" key="2">
    <citation type="journal article" date="2010" name="Stand. Genomic Sci.">
        <title>Complete genome sequence of Chitinophaga pinensis type strain (UQM 2034).</title>
        <authorList>
            <person name="Glavina Del Rio T."/>
            <person name="Abt B."/>
            <person name="Spring S."/>
            <person name="Lapidus A."/>
            <person name="Nolan M."/>
            <person name="Tice H."/>
            <person name="Copeland A."/>
            <person name="Cheng J.F."/>
            <person name="Chen F."/>
            <person name="Bruce D."/>
            <person name="Goodwin L."/>
            <person name="Pitluck S."/>
            <person name="Ivanova N."/>
            <person name="Mavromatis K."/>
            <person name="Mikhailova N."/>
            <person name="Pati A."/>
            <person name="Chen A."/>
            <person name="Palaniappan K."/>
            <person name="Land M."/>
            <person name="Hauser L."/>
            <person name="Chang Y.J."/>
            <person name="Jeffries C.D."/>
            <person name="Chain P."/>
            <person name="Saunders E."/>
            <person name="Detter J.C."/>
            <person name="Brettin T."/>
            <person name="Rohde M."/>
            <person name="Goker M."/>
            <person name="Bristow J."/>
            <person name="Eisen J.A."/>
            <person name="Markowitz V."/>
            <person name="Hugenholtz P."/>
            <person name="Kyrpides N.C."/>
            <person name="Klenk H.P."/>
            <person name="Lucas S."/>
        </authorList>
    </citation>
    <scope>NUCLEOTIDE SEQUENCE [LARGE SCALE GENOMIC DNA]</scope>
    <source>
        <strain evidence="2">ATCC 43595 / DSM 2588 / LMG 13176 / NBRC 15968 / NCIMB 11800 / UQM 2034</strain>
    </source>
</reference>
<dbReference type="KEGG" id="cpi:Cpin_5726"/>
<gene>
    <name evidence="1" type="ordered locus">Cpin_5726</name>
</gene>
<dbReference type="EMBL" id="CP001699">
    <property type="protein sequence ID" value="ACU63147.1"/>
    <property type="molecule type" value="Genomic_DNA"/>
</dbReference>
<protein>
    <submittedName>
        <fullName evidence="1">Uncharacterized protein</fullName>
    </submittedName>
</protein>
<reference evidence="2" key="1">
    <citation type="submission" date="2009-08" db="EMBL/GenBank/DDBJ databases">
        <title>The complete genome of Chitinophaga pinensis DSM 2588.</title>
        <authorList>
            <consortium name="US DOE Joint Genome Institute (JGI-PGF)"/>
            <person name="Lucas S."/>
            <person name="Copeland A."/>
            <person name="Lapidus A."/>
            <person name="Glavina del Rio T."/>
            <person name="Dalin E."/>
            <person name="Tice H."/>
            <person name="Bruce D."/>
            <person name="Goodwin L."/>
            <person name="Pitluck S."/>
            <person name="Kyrpides N."/>
            <person name="Mavromatis K."/>
            <person name="Ivanova N."/>
            <person name="Mikhailova N."/>
            <person name="Sims D."/>
            <person name="Meinche L."/>
            <person name="Brettin T."/>
            <person name="Detter J.C."/>
            <person name="Han C."/>
            <person name="Larimer F."/>
            <person name="Land M."/>
            <person name="Hauser L."/>
            <person name="Markowitz V."/>
            <person name="Cheng J.-F."/>
            <person name="Hugenholtz P."/>
            <person name="Woyke T."/>
            <person name="Wu D."/>
            <person name="Spring S."/>
            <person name="Klenk H.-P."/>
            <person name="Eisen J.A."/>
        </authorList>
    </citation>
    <scope>NUCLEOTIDE SEQUENCE [LARGE SCALE GENOMIC DNA]</scope>
    <source>
        <strain evidence="2">ATCC 43595 / DSM 2588 / LMG 13176 / NBRC 15968 / NCIMB 11800 / UQM 2034</strain>
    </source>
</reference>
<proteinExistence type="predicted"/>
<organism evidence="1 2">
    <name type="scientific">Chitinophaga pinensis (strain ATCC 43595 / DSM 2588 / LMG 13176 / NBRC 15968 / NCIMB 11800 / UQM 2034)</name>
    <dbReference type="NCBI Taxonomy" id="485918"/>
    <lineage>
        <taxon>Bacteria</taxon>
        <taxon>Pseudomonadati</taxon>
        <taxon>Bacteroidota</taxon>
        <taxon>Chitinophagia</taxon>
        <taxon>Chitinophagales</taxon>
        <taxon>Chitinophagaceae</taxon>
        <taxon>Chitinophaga</taxon>
    </lineage>
</organism>
<sequence>MRTSVKEIFKVFLFRRVGTGIWDKGNLVGHKNITAFVSDG</sequence>
<dbReference type="Proteomes" id="UP000002215">
    <property type="component" value="Chromosome"/>
</dbReference>
<evidence type="ECO:0000313" key="2">
    <source>
        <dbReference type="Proteomes" id="UP000002215"/>
    </source>
</evidence>
<dbReference type="AlphaFoldDB" id="A0A979G9H3"/>
<accession>A0A979G9H3</accession>